<protein>
    <submittedName>
        <fullName evidence="2">ABC transporter substrate-binding protein</fullName>
    </submittedName>
</protein>
<evidence type="ECO:0000259" key="1">
    <source>
        <dbReference type="Pfam" id="PF07287"/>
    </source>
</evidence>
<dbReference type="KEGG" id="marb:CJ263_07285"/>
<dbReference type="Proteomes" id="UP000215244">
    <property type="component" value="Chromosome"/>
</dbReference>
<accession>A0A223V4H2</accession>
<evidence type="ECO:0000313" key="2">
    <source>
        <dbReference type="EMBL" id="ASV30040.1"/>
    </source>
</evidence>
<reference evidence="2 3" key="1">
    <citation type="submission" date="2017-08" db="EMBL/GenBank/DDBJ databases">
        <title>The complete genome sequence of Maribacter sp. B1, isolated from deep-sea sediment.</title>
        <authorList>
            <person name="Wu Y.-H."/>
            <person name="Cheng H."/>
            <person name="Xu X.-W."/>
        </authorList>
    </citation>
    <scope>NUCLEOTIDE SEQUENCE [LARGE SCALE GENOMIC DNA]</scope>
    <source>
        <strain evidence="2 3">B1</strain>
    </source>
</reference>
<dbReference type="AlphaFoldDB" id="A0A223V4H2"/>
<dbReference type="PANTHER" id="PTHR47472:SF1">
    <property type="entry name" value="DUF1446-DOMAIN-CONTAINING PROTEIN"/>
    <property type="match status" value="1"/>
</dbReference>
<organism evidence="2 3">
    <name type="scientific">Maribacter cobaltidurans</name>
    <dbReference type="NCBI Taxonomy" id="1178778"/>
    <lineage>
        <taxon>Bacteria</taxon>
        <taxon>Pseudomonadati</taxon>
        <taxon>Bacteroidota</taxon>
        <taxon>Flavobacteriia</taxon>
        <taxon>Flavobacteriales</taxon>
        <taxon>Flavobacteriaceae</taxon>
        <taxon>Maribacter</taxon>
    </lineage>
</organism>
<evidence type="ECO:0000313" key="3">
    <source>
        <dbReference type="Proteomes" id="UP000215244"/>
    </source>
</evidence>
<dbReference type="RefSeq" id="WP_094996661.1">
    <property type="nucleotide sequence ID" value="NZ_BMJL01000006.1"/>
</dbReference>
<dbReference type="PANTHER" id="PTHR47472">
    <property type="entry name" value="PROPIONYL-COA CARBOXYLASE"/>
    <property type="match status" value="1"/>
</dbReference>
<dbReference type="OrthoDB" id="9763456at2"/>
<feature type="domain" description="Acyclic terpene utilisation N-terminal" evidence="1">
    <location>
        <begin position="4"/>
        <end position="440"/>
    </location>
</feature>
<dbReference type="EMBL" id="CP022957">
    <property type="protein sequence ID" value="ASV30040.1"/>
    <property type="molecule type" value="Genomic_DNA"/>
</dbReference>
<gene>
    <name evidence="2" type="ORF">CJ263_07285</name>
</gene>
<keyword evidence="3" id="KW-1185">Reference proteome</keyword>
<sequence length="445" mass="48441">MKKIRIGSGAGYAGDRLEPALELMEHGNLNYICFEGLAERTIALAQKAKKADPEKGYNDLLLYRMEKVLPLAHKNKIKVITNMGAANPKKAMEEVAKLATTLGLKNLKVAAVLGDDISNKIQDYIRETVIETGQPLSEINKELFSANAYLGSDGIVEALSNDADIIITGRVADPSLFLAPLLYEFGWEKTDWEKMGIGTMIGHLLECAGQVTGGYFADPGVKEVPNLWNLGFPLVEVNEVGKGFITKLDNTGGMVTTATCTEQLLYEIHDPENYLTPDCTADFSKVTFKELQKDTIEFSGASGKSATATHKVSVGYLNGFIGEGQISYGGPNCVARALLAKEIVEKRLENLSFPISELRCDLIGINSLFDKGEIPKDINEARLRVAGKTNTKEQAQFIANEVETLYTNGPYGGGGATKKVDEIISIASILVPKDDFEINVLYKTT</sequence>
<dbReference type="InterPro" id="IPR010839">
    <property type="entry name" value="AtuA_N"/>
</dbReference>
<proteinExistence type="predicted"/>
<name>A0A223V4H2_9FLAO</name>
<dbReference type="Pfam" id="PF07287">
    <property type="entry name" value="AtuA"/>
    <property type="match status" value="1"/>
</dbReference>